<dbReference type="Proteomes" id="UP000051086">
    <property type="component" value="Unassembled WGS sequence"/>
</dbReference>
<reference evidence="2 4" key="2">
    <citation type="submission" date="2015-09" db="EMBL/GenBank/DDBJ databases">
        <authorList>
            <consortium name="Swine Surveillance"/>
        </authorList>
    </citation>
    <scope>NUCLEOTIDE SEQUENCE [LARGE SCALE GENOMIC DNA]</scope>
    <source>
        <strain evidence="2 4">5120</strain>
    </source>
</reference>
<dbReference type="Proteomes" id="UP000051887">
    <property type="component" value="Unassembled WGS sequence"/>
</dbReference>
<dbReference type="AlphaFoldDB" id="A0A0P1FZ63"/>
<protein>
    <submittedName>
        <fullName evidence="2">Uncharacterized protein</fullName>
    </submittedName>
</protein>
<proteinExistence type="predicted"/>
<evidence type="ECO:0000313" key="4">
    <source>
        <dbReference type="Proteomes" id="UP000051887"/>
    </source>
</evidence>
<sequence>MLNIFAHSFLTATRQDQPVQDPRAEEKPKLRVPRQSCCAFDSARGMVKIRQL</sequence>
<gene>
    <name evidence="1" type="ORF">TL5118_00837</name>
    <name evidence="2" type="ORF">TL5120_04220</name>
</gene>
<reference evidence="1 3" key="1">
    <citation type="submission" date="2015-09" db="EMBL/GenBank/DDBJ databases">
        <authorList>
            <person name="Rodrigo-Torres L."/>
            <person name="Arahal D.R."/>
        </authorList>
    </citation>
    <scope>NUCLEOTIDE SEQUENCE [LARGE SCALE GENOMIC DNA]</scope>
    <source>
        <strain evidence="1 3">CECT 5118</strain>
    </source>
</reference>
<organism evidence="2 4">
    <name type="scientific">Thalassovita autumnalis</name>
    <dbReference type="NCBI Taxonomy" id="2072972"/>
    <lineage>
        <taxon>Bacteria</taxon>
        <taxon>Pseudomonadati</taxon>
        <taxon>Pseudomonadota</taxon>
        <taxon>Alphaproteobacteria</taxon>
        <taxon>Rhodobacterales</taxon>
        <taxon>Roseobacteraceae</taxon>
        <taxon>Thalassovita</taxon>
    </lineage>
</organism>
<evidence type="ECO:0000313" key="2">
    <source>
        <dbReference type="EMBL" id="CUH74400.1"/>
    </source>
</evidence>
<dbReference type="RefSeq" id="WP_165590014.1">
    <property type="nucleotide sequence ID" value="NZ_CYSB01000010.1"/>
</dbReference>
<name>A0A0P1FZ63_9RHOB</name>
<evidence type="ECO:0000313" key="3">
    <source>
        <dbReference type="Proteomes" id="UP000051086"/>
    </source>
</evidence>
<evidence type="ECO:0000313" key="1">
    <source>
        <dbReference type="EMBL" id="CUH64327.1"/>
    </source>
</evidence>
<dbReference type="EMBL" id="CYSB01000010">
    <property type="protein sequence ID" value="CUH64327.1"/>
    <property type="molecule type" value="Genomic_DNA"/>
</dbReference>
<accession>A0A0P1FZ63</accession>
<dbReference type="EMBL" id="CYSC01000047">
    <property type="protein sequence ID" value="CUH74400.1"/>
    <property type="molecule type" value="Genomic_DNA"/>
</dbReference>
<keyword evidence="3" id="KW-1185">Reference proteome</keyword>